<organism evidence="2 3">
    <name type="scientific">Lophiotrema nucula</name>
    <dbReference type="NCBI Taxonomy" id="690887"/>
    <lineage>
        <taxon>Eukaryota</taxon>
        <taxon>Fungi</taxon>
        <taxon>Dikarya</taxon>
        <taxon>Ascomycota</taxon>
        <taxon>Pezizomycotina</taxon>
        <taxon>Dothideomycetes</taxon>
        <taxon>Pleosporomycetidae</taxon>
        <taxon>Pleosporales</taxon>
        <taxon>Lophiotremataceae</taxon>
        <taxon>Lophiotrema</taxon>
    </lineage>
</organism>
<keyword evidence="3" id="KW-1185">Reference proteome</keyword>
<evidence type="ECO:0008006" key="4">
    <source>
        <dbReference type="Google" id="ProtNLM"/>
    </source>
</evidence>
<dbReference type="AlphaFoldDB" id="A0A6A5Z411"/>
<dbReference type="InterPro" id="IPR021463">
    <property type="entry name" value="Methyltransf_34"/>
</dbReference>
<gene>
    <name evidence="2" type="ORF">BDV96DRAFT_150281</name>
</gene>
<dbReference type="OrthoDB" id="6419443at2759"/>
<sequence>MSNMPPKNPKQKRNVQKGAKPSTKGTSKIEPRSGNTQVPTEIQQSLLTVFNASFRDRLESDIHPLLQEVKGHLYRRDFEAAFGKEEYLEAYAARWTPSRALGYLEVFADLQAHIGQAPTNDLTRLDEPPILRIACIGGGAGAEVVALAGFLNYTSQRGPGDASGDDGRMHVDVIDVADWARVIEKLERNVTTAPELSKYASAAARAASAPLVDTSTFSVKAHQLDVIHQDFSAKLKSLLEGVGFVTVMFTLNELYSTSVPLTQKFLLNLTASLKEGALLLVADSPGSYSTVTPNGAQKKYPIQWLLDHTLLREGDKGESAAWTKVVEDESRWFRIPSGLKYPIELENMRFQLHLYRRGV</sequence>
<name>A0A6A5Z411_9PLEO</name>
<evidence type="ECO:0000313" key="2">
    <source>
        <dbReference type="EMBL" id="KAF2113051.1"/>
    </source>
</evidence>
<proteinExistence type="predicted"/>
<dbReference type="Proteomes" id="UP000799770">
    <property type="component" value="Unassembled WGS sequence"/>
</dbReference>
<dbReference type="Pfam" id="PF11312">
    <property type="entry name" value="Methyltransf_34"/>
    <property type="match status" value="1"/>
</dbReference>
<reference evidence="2" key="1">
    <citation type="journal article" date="2020" name="Stud. Mycol.">
        <title>101 Dothideomycetes genomes: a test case for predicting lifestyles and emergence of pathogens.</title>
        <authorList>
            <person name="Haridas S."/>
            <person name="Albert R."/>
            <person name="Binder M."/>
            <person name="Bloem J."/>
            <person name="Labutti K."/>
            <person name="Salamov A."/>
            <person name="Andreopoulos B."/>
            <person name="Baker S."/>
            <person name="Barry K."/>
            <person name="Bills G."/>
            <person name="Bluhm B."/>
            <person name="Cannon C."/>
            <person name="Castanera R."/>
            <person name="Culley D."/>
            <person name="Daum C."/>
            <person name="Ezra D."/>
            <person name="Gonzalez J."/>
            <person name="Henrissat B."/>
            <person name="Kuo A."/>
            <person name="Liang C."/>
            <person name="Lipzen A."/>
            <person name="Lutzoni F."/>
            <person name="Magnuson J."/>
            <person name="Mondo S."/>
            <person name="Nolan M."/>
            <person name="Ohm R."/>
            <person name="Pangilinan J."/>
            <person name="Park H.-J."/>
            <person name="Ramirez L."/>
            <person name="Alfaro M."/>
            <person name="Sun H."/>
            <person name="Tritt A."/>
            <person name="Yoshinaga Y."/>
            <person name="Zwiers L.-H."/>
            <person name="Turgeon B."/>
            <person name="Goodwin S."/>
            <person name="Spatafora J."/>
            <person name="Crous P."/>
            <person name="Grigoriev I."/>
        </authorList>
    </citation>
    <scope>NUCLEOTIDE SEQUENCE</scope>
    <source>
        <strain evidence="2">CBS 627.86</strain>
    </source>
</reference>
<dbReference type="EMBL" id="ML977329">
    <property type="protein sequence ID" value="KAF2113051.1"/>
    <property type="molecule type" value="Genomic_DNA"/>
</dbReference>
<feature type="region of interest" description="Disordered" evidence="1">
    <location>
        <begin position="1"/>
        <end position="38"/>
    </location>
</feature>
<protein>
    <recommendedName>
        <fullName evidence="4">25S rRNA (Uridine(2843)-N(3))-methyltransferase</fullName>
    </recommendedName>
</protein>
<accession>A0A6A5Z411</accession>
<evidence type="ECO:0000256" key="1">
    <source>
        <dbReference type="SAM" id="MobiDB-lite"/>
    </source>
</evidence>
<evidence type="ECO:0000313" key="3">
    <source>
        <dbReference type="Proteomes" id="UP000799770"/>
    </source>
</evidence>